<feature type="domain" description="DNA2/NAM7 helicase helicase" evidence="20">
    <location>
        <begin position="735"/>
        <end position="781"/>
    </location>
</feature>
<dbReference type="EMBL" id="BNJF01000001">
    <property type="protein sequence ID" value="GHO43390.1"/>
    <property type="molecule type" value="Genomic_DNA"/>
</dbReference>
<dbReference type="GO" id="GO:0006281">
    <property type="term" value="P:DNA repair"/>
    <property type="evidence" value="ECO:0007669"/>
    <property type="project" value="UniProtKB-KW"/>
</dbReference>
<dbReference type="InterPro" id="IPR014808">
    <property type="entry name" value="DNA_replication_fac_Dna2_N"/>
</dbReference>
<comment type="catalytic activity">
    <reaction evidence="18">
        <text>ATP + H2O = ADP + phosphate + H(+)</text>
        <dbReference type="Rhea" id="RHEA:13065"/>
        <dbReference type="ChEBI" id="CHEBI:15377"/>
        <dbReference type="ChEBI" id="CHEBI:15378"/>
        <dbReference type="ChEBI" id="CHEBI:30616"/>
        <dbReference type="ChEBI" id="CHEBI:43474"/>
        <dbReference type="ChEBI" id="CHEBI:456216"/>
        <dbReference type="EC" id="3.6.4.12"/>
    </reaction>
</comment>
<comment type="similarity">
    <text evidence="2">Belongs to the DNA2/NAM7 helicase family.</text>
</comment>
<keyword evidence="4" id="KW-0004">4Fe-4S</keyword>
<evidence type="ECO:0000256" key="2">
    <source>
        <dbReference type="ARBA" id="ARBA00007913"/>
    </source>
</evidence>
<sequence>MPQIDEQSEALVQQAECFLCAFDPTHTCTRVELEGVILAAQESLVNGERVAIFVLDTGSTQLEVHLNDSYYRSLVRELRARWEMVRSLALRLRVYHLPFAPTEIIYSDKTRACYRGNSYTLAVLEPDTLLNITDLNQAEYCQRQHLLQRLAPSPANAATIRGNLVHYCFKELLKEHDRGKFAPESPEAESPLSSLQRHLEQALQLNAIDLALLGVSPQTMHEEVLPHLESLSRWYETERTTLWDMPAAWQDGNTQDTASNQVRAETFLLAPEIGLRGRLDLFWRQSGRQRLLELKTGGAKGELPRKEHRWQVYGYHALLMVRHDSQMQKALATLLYSGTPQHAQAFGVPASIREIQRVNERRNVLVLSNTTGIPTTPPGPSRCNRCSLQSQCYHLSTLLNWQLPAVDPTSEEPILTESGTERERPWHFDTQEDRDFFARYYHLLQLEGREGSLQQALLWKTPVEERLARGTAIRGLTPLSSAAIEKDGWEQRFLCVNTSELREGDEILLSDGDPIRGEVVSGTILKISSEEVTIWTRELIAHPDLLDRYDNDLVHVRTLQNLMRWLRVDPHLRDLVAGKVRPRFKQQDYTPTAALNAEQNQAVERALQMRDYLLIHGPPGTGKTSVIAEIVKRLTQQGQRVLLAAFTNQAVDNVLLRLERESFDHYLRLGHDRSVNEQVRSHLLKELAGKTLASDAIHSLLHTTPVVASTTATWSSDRYLPAGMLKPEDAVNGQVGLEFDVAIIDEAGQLTVPAILGALRFARRFILVGDEKQLPPLVLSQEAALQGLSTSLFEQLKRMDDDYTQDQPLAVSACVPLLTQYRMNKWISNFASTVFYERKLLAHSSVADRQLELAGIALPRRNTQKTEAAFIADALRPQRPLIFLDVPPEAETDDRAPREKVSDPEARTIRAIVKGLLAQQIAPEQIGIIAPFRAQVANIRRHLFSSDPAGGWQGLPPGTPLSVDTVDRFQGGERMVIIMSFATSQEPALKSQRRDFLTNPHRLNVALTRAQRKLILVGSVSALEQLPLFSRLITYCRSMKTVFPTGTHALTPSS</sequence>
<dbReference type="InterPro" id="IPR050534">
    <property type="entry name" value="Coronavir_polyprotein_1ab"/>
</dbReference>
<evidence type="ECO:0000259" key="21">
    <source>
        <dbReference type="Pfam" id="PF13087"/>
    </source>
</evidence>
<dbReference type="GO" id="GO:0051539">
    <property type="term" value="F:4 iron, 4 sulfur cluster binding"/>
    <property type="evidence" value="ECO:0007669"/>
    <property type="project" value="UniProtKB-KW"/>
</dbReference>
<evidence type="ECO:0000256" key="9">
    <source>
        <dbReference type="ARBA" id="ARBA00022763"/>
    </source>
</evidence>
<keyword evidence="10" id="KW-0378">Hydrolase</keyword>
<evidence type="ECO:0000256" key="18">
    <source>
        <dbReference type="ARBA" id="ARBA00047995"/>
    </source>
</evidence>
<evidence type="ECO:0000256" key="3">
    <source>
        <dbReference type="ARBA" id="ARBA00012551"/>
    </source>
</evidence>
<dbReference type="Pfam" id="PF13087">
    <property type="entry name" value="AAA_12"/>
    <property type="match status" value="1"/>
</dbReference>
<dbReference type="EC" id="3.6.4.12" evidence="3"/>
<dbReference type="CDD" id="cd18808">
    <property type="entry name" value="SF1_C_Upf1"/>
    <property type="match status" value="1"/>
</dbReference>
<keyword evidence="17" id="KW-0511">Multifunctional enzyme</keyword>
<keyword evidence="13" id="KW-0408">Iron</keyword>
<feature type="domain" description="DNA2/NAM7 helicase-like C-terminal" evidence="21">
    <location>
        <begin position="788"/>
        <end position="1020"/>
    </location>
</feature>
<evidence type="ECO:0000256" key="10">
    <source>
        <dbReference type="ARBA" id="ARBA00022801"/>
    </source>
</evidence>
<feature type="domain" description="DNA replication factor Dna2 N-terminal" evidence="19">
    <location>
        <begin position="89"/>
        <end position="281"/>
    </location>
</feature>
<evidence type="ECO:0000256" key="16">
    <source>
        <dbReference type="ARBA" id="ARBA00023204"/>
    </source>
</evidence>
<comment type="cofactor">
    <cofactor evidence="1">
        <name>[4Fe-4S] cluster</name>
        <dbReference type="ChEBI" id="CHEBI:49883"/>
    </cofactor>
</comment>
<dbReference type="InterPro" id="IPR027417">
    <property type="entry name" value="P-loop_NTPase"/>
</dbReference>
<dbReference type="RefSeq" id="WP_220192866.1">
    <property type="nucleotide sequence ID" value="NZ_BNJF01000001.1"/>
</dbReference>
<proteinExistence type="inferred from homology"/>
<evidence type="ECO:0000259" key="20">
    <source>
        <dbReference type="Pfam" id="PF13086"/>
    </source>
</evidence>
<evidence type="ECO:0000313" key="22">
    <source>
        <dbReference type="EMBL" id="GHO43390.1"/>
    </source>
</evidence>
<evidence type="ECO:0000259" key="19">
    <source>
        <dbReference type="Pfam" id="PF08696"/>
    </source>
</evidence>
<evidence type="ECO:0000313" key="23">
    <source>
        <dbReference type="Proteomes" id="UP000612362"/>
    </source>
</evidence>
<dbReference type="GO" id="GO:0046872">
    <property type="term" value="F:metal ion binding"/>
    <property type="evidence" value="ECO:0007669"/>
    <property type="project" value="UniProtKB-KW"/>
</dbReference>
<keyword evidence="11" id="KW-0347">Helicase</keyword>
<evidence type="ECO:0000256" key="8">
    <source>
        <dbReference type="ARBA" id="ARBA00022741"/>
    </source>
</evidence>
<dbReference type="Gene3D" id="3.90.320.10">
    <property type="match status" value="1"/>
</dbReference>
<evidence type="ECO:0000256" key="12">
    <source>
        <dbReference type="ARBA" id="ARBA00022840"/>
    </source>
</evidence>
<keyword evidence="15" id="KW-0238">DNA-binding</keyword>
<dbReference type="InterPro" id="IPR041679">
    <property type="entry name" value="DNA2/NAM7-like_C"/>
</dbReference>
<name>A0A8J3MPY6_9CHLR</name>
<dbReference type="Proteomes" id="UP000612362">
    <property type="component" value="Unassembled WGS sequence"/>
</dbReference>
<dbReference type="GO" id="GO:0043139">
    <property type="term" value="F:5'-3' DNA helicase activity"/>
    <property type="evidence" value="ECO:0007669"/>
    <property type="project" value="TreeGrafter"/>
</dbReference>
<keyword evidence="7" id="KW-0479">Metal-binding</keyword>
<keyword evidence="9" id="KW-0227">DNA damage</keyword>
<dbReference type="GO" id="GO:0006260">
    <property type="term" value="P:DNA replication"/>
    <property type="evidence" value="ECO:0007669"/>
    <property type="project" value="UniProtKB-KW"/>
</dbReference>
<dbReference type="PANTHER" id="PTHR43788">
    <property type="entry name" value="DNA2/NAM7 HELICASE FAMILY MEMBER"/>
    <property type="match status" value="1"/>
</dbReference>
<evidence type="ECO:0000256" key="13">
    <source>
        <dbReference type="ARBA" id="ARBA00023004"/>
    </source>
</evidence>
<dbReference type="Pfam" id="PF13086">
    <property type="entry name" value="AAA_11"/>
    <property type="match status" value="2"/>
</dbReference>
<evidence type="ECO:0000256" key="5">
    <source>
        <dbReference type="ARBA" id="ARBA00022705"/>
    </source>
</evidence>
<dbReference type="Pfam" id="PF08696">
    <property type="entry name" value="Dna2"/>
    <property type="match status" value="1"/>
</dbReference>
<keyword evidence="23" id="KW-1185">Reference proteome</keyword>
<evidence type="ECO:0000256" key="14">
    <source>
        <dbReference type="ARBA" id="ARBA00023014"/>
    </source>
</evidence>
<keyword evidence="16" id="KW-0234">DNA repair</keyword>
<evidence type="ECO:0000256" key="1">
    <source>
        <dbReference type="ARBA" id="ARBA00001966"/>
    </source>
</evidence>
<dbReference type="InterPro" id="IPR041677">
    <property type="entry name" value="DNA2/NAM7_AAA_11"/>
</dbReference>
<dbReference type="Gene3D" id="3.40.50.300">
    <property type="entry name" value="P-loop containing nucleotide triphosphate hydrolases"/>
    <property type="match status" value="2"/>
</dbReference>
<keyword evidence="14" id="KW-0411">Iron-sulfur</keyword>
<evidence type="ECO:0000256" key="15">
    <source>
        <dbReference type="ARBA" id="ARBA00023125"/>
    </source>
</evidence>
<dbReference type="PANTHER" id="PTHR43788:SF8">
    <property type="entry name" value="DNA-BINDING PROTEIN SMUBP-2"/>
    <property type="match status" value="1"/>
</dbReference>
<dbReference type="SUPFAM" id="SSF52540">
    <property type="entry name" value="P-loop containing nucleoside triphosphate hydrolases"/>
    <property type="match status" value="1"/>
</dbReference>
<reference evidence="22" key="1">
    <citation type="submission" date="2020-10" db="EMBL/GenBank/DDBJ databases">
        <title>Taxonomic study of unclassified bacteria belonging to the class Ktedonobacteria.</title>
        <authorList>
            <person name="Yabe S."/>
            <person name="Wang C.M."/>
            <person name="Zheng Y."/>
            <person name="Sakai Y."/>
            <person name="Cavaletti L."/>
            <person name="Monciardini P."/>
            <person name="Donadio S."/>
        </authorList>
    </citation>
    <scope>NUCLEOTIDE SEQUENCE</scope>
    <source>
        <strain evidence="22">SOSP1-1</strain>
    </source>
</reference>
<dbReference type="GO" id="GO:0005524">
    <property type="term" value="F:ATP binding"/>
    <property type="evidence" value="ECO:0007669"/>
    <property type="project" value="UniProtKB-KW"/>
</dbReference>
<accession>A0A8J3MPY6</accession>
<keyword evidence="12" id="KW-0067">ATP-binding</keyword>
<evidence type="ECO:0000256" key="11">
    <source>
        <dbReference type="ARBA" id="ARBA00022806"/>
    </source>
</evidence>
<dbReference type="InterPro" id="IPR011604">
    <property type="entry name" value="PDDEXK-like_dom_sf"/>
</dbReference>
<dbReference type="GO" id="GO:0016787">
    <property type="term" value="F:hydrolase activity"/>
    <property type="evidence" value="ECO:0007669"/>
    <property type="project" value="UniProtKB-KW"/>
</dbReference>
<dbReference type="InterPro" id="IPR047187">
    <property type="entry name" value="SF1_C_Upf1"/>
</dbReference>
<protein>
    <recommendedName>
        <fullName evidence="3">DNA helicase</fullName>
        <ecNumber evidence="3">3.6.4.12</ecNumber>
    </recommendedName>
</protein>
<keyword evidence="5" id="KW-0235">DNA replication</keyword>
<dbReference type="GO" id="GO:0004518">
    <property type="term" value="F:nuclease activity"/>
    <property type="evidence" value="ECO:0007669"/>
    <property type="project" value="UniProtKB-KW"/>
</dbReference>
<dbReference type="GO" id="GO:0003677">
    <property type="term" value="F:DNA binding"/>
    <property type="evidence" value="ECO:0007669"/>
    <property type="project" value="UniProtKB-KW"/>
</dbReference>
<keyword evidence="8" id="KW-0547">Nucleotide-binding</keyword>
<keyword evidence="6" id="KW-0540">Nuclease</keyword>
<evidence type="ECO:0000256" key="6">
    <source>
        <dbReference type="ARBA" id="ARBA00022722"/>
    </source>
</evidence>
<evidence type="ECO:0000256" key="4">
    <source>
        <dbReference type="ARBA" id="ARBA00022485"/>
    </source>
</evidence>
<organism evidence="22 23">
    <name type="scientific">Ktedonospora formicarum</name>
    <dbReference type="NCBI Taxonomy" id="2778364"/>
    <lineage>
        <taxon>Bacteria</taxon>
        <taxon>Bacillati</taxon>
        <taxon>Chloroflexota</taxon>
        <taxon>Ktedonobacteria</taxon>
        <taxon>Ktedonobacterales</taxon>
        <taxon>Ktedonobacteraceae</taxon>
        <taxon>Ktedonospora</taxon>
    </lineage>
</organism>
<comment type="caution">
    <text evidence="22">The sequence shown here is derived from an EMBL/GenBank/DDBJ whole genome shotgun (WGS) entry which is preliminary data.</text>
</comment>
<dbReference type="AlphaFoldDB" id="A0A8J3MPY6"/>
<evidence type="ECO:0000256" key="17">
    <source>
        <dbReference type="ARBA" id="ARBA00023268"/>
    </source>
</evidence>
<evidence type="ECO:0000256" key="7">
    <source>
        <dbReference type="ARBA" id="ARBA00022723"/>
    </source>
</evidence>
<gene>
    <name evidence="22" type="ORF">KSX_15530</name>
</gene>
<feature type="domain" description="DNA2/NAM7 helicase helicase" evidence="20">
    <location>
        <begin position="595"/>
        <end position="694"/>
    </location>
</feature>